<feature type="signal peptide" evidence="1">
    <location>
        <begin position="1"/>
        <end position="23"/>
    </location>
</feature>
<reference evidence="2" key="1">
    <citation type="submission" date="2021-02" db="EMBL/GenBank/DDBJ databases">
        <title>Natronogracilivirga saccharolytica gen. nov. sp. nov. a new anaerobic, haloalkiliphilic carbohydrate-fermenting bacterium from soda lake and proposing of Cyclonatronumiaceae fam. nov. in the phylum Balneolaeota.</title>
        <authorList>
            <person name="Zhilina T.N."/>
            <person name="Sorokin D.Y."/>
            <person name="Zavarzina D.G."/>
            <person name="Toshchakov S.V."/>
            <person name="Kublanov I.V."/>
        </authorList>
    </citation>
    <scope>NUCLEOTIDE SEQUENCE</scope>
    <source>
        <strain evidence="2">Z-1702</strain>
    </source>
</reference>
<comment type="caution">
    <text evidence="2">The sequence shown here is derived from an EMBL/GenBank/DDBJ whole genome shotgun (WGS) entry which is preliminary data.</text>
</comment>
<dbReference type="EMBL" id="JAFIDN010000017">
    <property type="protein sequence ID" value="MBP3193892.1"/>
    <property type="molecule type" value="Genomic_DNA"/>
</dbReference>
<dbReference type="Proteomes" id="UP000673975">
    <property type="component" value="Unassembled WGS sequence"/>
</dbReference>
<feature type="chain" id="PRO_5035296710" evidence="1">
    <location>
        <begin position="24"/>
        <end position="69"/>
    </location>
</feature>
<keyword evidence="3" id="KW-1185">Reference proteome</keyword>
<proteinExistence type="predicted"/>
<accession>A0A8J7UWQ6</accession>
<protein>
    <submittedName>
        <fullName evidence="2">Uncharacterized protein</fullName>
    </submittedName>
</protein>
<keyword evidence="1" id="KW-0732">Signal</keyword>
<name>A0A8J7UWQ6_9BACT</name>
<evidence type="ECO:0000256" key="1">
    <source>
        <dbReference type="SAM" id="SignalP"/>
    </source>
</evidence>
<sequence>MKHLILFATISVFSATTATAQFAGGSGTEDDPYQIETVEQLQDIRNHTDKHFIQIADIDANETKTRGVL</sequence>
<evidence type="ECO:0000313" key="3">
    <source>
        <dbReference type="Proteomes" id="UP000673975"/>
    </source>
</evidence>
<gene>
    <name evidence="2" type="ORF">NATSA_14540</name>
</gene>
<dbReference type="AlphaFoldDB" id="A0A8J7UWQ6"/>
<evidence type="ECO:0000313" key="2">
    <source>
        <dbReference type="EMBL" id="MBP3193892.1"/>
    </source>
</evidence>
<organism evidence="2 3">
    <name type="scientific">Natronogracilivirga saccharolytica</name>
    <dbReference type="NCBI Taxonomy" id="2812953"/>
    <lineage>
        <taxon>Bacteria</taxon>
        <taxon>Pseudomonadati</taxon>
        <taxon>Balneolota</taxon>
        <taxon>Balneolia</taxon>
        <taxon>Balneolales</taxon>
        <taxon>Cyclonatronaceae</taxon>
        <taxon>Natronogracilivirga</taxon>
    </lineage>
</organism>
<dbReference type="RefSeq" id="WP_210513352.1">
    <property type="nucleotide sequence ID" value="NZ_JAFIDN010000017.1"/>
</dbReference>